<sequence>MTCSFPVAEAISLLLPAKIAPTTPSPAPVSPKISSCNQQLAAVFNRQDEDQTEILAIWNKDRSHQSDRRLRLTPLESVFTSTA</sequence>
<evidence type="ECO:0000313" key="1">
    <source>
        <dbReference type="EMBL" id="RCH90688.1"/>
    </source>
</evidence>
<protein>
    <submittedName>
        <fullName evidence="1">Uncharacterized protein</fullName>
    </submittedName>
</protein>
<dbReference type="AlphaFoldDB" id="A0A367JL77"/>
<accession>A0A367JL77</accession>
<dbReference type="EMBL" id="PJQM01003116">
    <property type="protein sequence ID" value="RCH90688.1"/>
    <property type="molecule type" value="Genomic_DNA"/>
</dbReference>
<evidence type="ECO:0000313" key="2">
    <source>
        <dbReference type="Proteomes" id="UP000253551"/>
    </source>
</evidence>
<reference evidence="1 2" key="1">
    <citation type="journal article" date="2018" name="G3 (Bethesda)">
        <title>Phylogenetic and Phylogenomic Definition of Rhizopus Species.</title>
        <authorList>
            <person name="Gryganskyi A.P."/>
            <person name="Golan J."/>
            <person name="Dolatabadi S."/>
            <person name="Mondo S."/>
            <person name="Robb S."/>
            <person name="Idnurm A."/>
            <person name="Muszewska A."/>
            <person name="Steczkiewicz K."/>
            <person name="Masonjones S."/>
            <person name="Liao H.L."/>
            <person name="Gajdeczka M.T."/>
            <person name="Anike F."/>
            <person name="Vuek A."/>
            <person name="Anishchenko I.M."/>
            <person name="Voigt K."/>
            <person name="de Hoog G.S."/>
            <person name="Smith M.E."/>
            <person name="Heitman J."/>
            <person name="Vilgalys R."/>
            <person name="Stajich J.E."/>
        </authorList>
    </citation>
    <scope>NUCLEOTIDE SEQUENCE [LARGE SCALE GENOMIC DNA]</scope>
    <source>
        <strain evidence="1 2">LSU 92-RS-03</strain>
    </source>
</reference>
<feature type="non-terminal residue" evidence="1">
    <location>
        <position position="83"/>
    </location>
</feature>
<dbReference type="Proteomes" id="UP000253551">
    <property type="component" value="Unassembled WGS sequence"/>
</dbReference>
<proteinExistence type="predicted"/>
<comment type="caution">
    <text evidence="1">The sequence shown here is derived from an EMBL/GenBank/DDBJ whole genome shotgun (WGS) entry which is preliminary data.</text>
</comment>
<keyword evidence="2" id="KW-1185">Reference proteome</keyword>
<name>A0A367JL77_RHIST</name>
<organism evidence="1 2">
    <name type="scientific">Rhizopus stolonifer</name>
    <name type="common">Rhizopus nigricans</name>
    <dbReference type="NCBI Taxonomy" id="4846"/>
    <lineage>
        <taxon>Eukaryota</taxon>
        <taxon>Fungi</taxon>
        <taxon>Fungi incertae sedis</taxon>
        <taxon>Mucoromycota</taxon>
        <taxon>Mucoromycotina</taxon>
        <taxon>Mucoromycetes</taxon>
        <taxon>Mucorales</taxon>
        <taxon>Mucorineae</taxon>
        <taxon>Rhizopodaceae</taxon>
        <taxon>Rhizopus</taxon>
    </lineage>
</organism>
<gene>
    <name evidence="1" type="ORF">CU098_004228</name>
</gene>